<dbReference type="InterPro" id="IPR036782">
    <property type="entry name" value="NE0471-like_N"/>
</dbReference>
<evidence type="ECO:0000313" key="1">
    <source>
        <dbReference type="EMBL" id="SDU66744.1"/>
    </source>
</evidence>
<dbReference type="SUPFAM" id="SSF143880">
    <property type="entry name" value="NE0471 N-terminal domain-like"/>
    <property type="match status" value="1"/>
</dbReference>
<dbReference type="Proteomes" id="UP000199608">
    <property type="component" value="Unassembled WGS sequence"/>
</dbReference>
<proteinExistence type="predicted"/>
<organism evidence="1 2">
    <name type="scientific">Desulfobacula phenolica</name>
    <dbReference type="NCBI Taxonomy" id="90732"/>
    <lineage>
        <taxon>Bacteria</taxon>
        <taxon>Pseudomonadati</taxon>
        <taxon>Thermodesulfobacteriota</taxon>
        <taxon>Desulfobacteria</taxon>
        <taxon>Desulfobacterales</taxon>
        <taxon>Desulfobacteraceae</taxon>
        <taxon>Desulfobacula</taxon>
    </lineage>
</organism>
<sequence>MYPSVKQVKPGKNYILSIVFDNGETGILDMKPFLDFGVFRSLKDHEIFQQVKVNFDTIEWPFSIDLDPEFVYQKCHKSHSNTSCQ</sequence>
<evidence type="ECO:0008006" key="3">
    <source>
        <dbReference type="Google" id="ProtNLM"/>
    </source>
</evidence>
<name>A0A1H2KDK1_9BACT</name>
<protein>
    <recommendedName>
        <fullName evidence="3">DUF2442 domain-containing protein</fullName>
    </recommendedName>
</protein>
<dbReference type="EMBL" id="FNLL01000034">
    <property type="protein sequence ID" value="SDU66744.1"/>
    <property type="molecule type" value="Genomic_DNA"/>
</dbReference>
<dbReference type="RefSeq" id="WP_041279440.1">
    <property type="nucleotide sequence ID" value="NZ_FNLL01000034.1"/>
</dbReference>
<gene>
    <name evidence="1" type="ORF">SAMN04487931_1342</name>
</gene>
<dbReference type="AlphaFoldDB" id="A0A1H2KDK1"/>
<dbReference type="InterPro" id="IPR018841">
    <property type="entry name" value="DUF2442"/>
</dbReference>
<keyword evidence="2" id="KW-1185">Reference proteome</keyword>
<reference evidence="2" key="1">
    <citation type="submission" date="2016-10" db="EMBL/GenBank/DDBJ databases">
        <authorList>
            <person name="Varghese N."/>
            <person name="Submissions S."/>
        </authorList>
    </citation>
    <scope>NUCLEOTIDE SEQUENCE [LARGE SCALE GENOMIC DNA]</scope>
    <source>
        <strain evidence="2">DSM 3384</strain>
    </source>
</reference>
<evidence type="ECO:0000313" key="2">
    <source>
        <dbReference type="Proteomes" id="UP000199608"/>
    </source>
</evidence>
<dbReference type="Pfam" id="PF10387">
    <property type="entry name" value="DUF2442"/>
    <property type="match status" value="1"/>
</dbReference>
<accession>A0A1H2KDK1</accession>
<dbReference type="Gene3D" id="3.30.2020.10">
    <property type="entry name" value="NE0471-like N-terminal domain"/>
    <property type="match status" value="1"/>
</dbReference>